<sequence>MVGRHRRLPPIPLSSRFGHAMADILIANTLTGETTLGALNAVDPDAVGRLAQIHPVFNPGVGVPDSASLNDLAKATGIPLDVLLATARGAIHVTAPAGGCGCGSGGCGTPKH</sequence>
<dbReference type="Proteomes" id="UP000325333">
    <property type="component" value="Unassembled WGS sequence"/>
</dbReference>
<organism evidence="1 2">
    <name type="scientific">Azospirillum argentinense</name>
    <dbReference type="NCBI Taxonomy" id="2970906"/>
    <lineage>
        <taxon>Bacteria</taxon>
        <taxon>Pseudomonadati</taxon>
        <taxon>Pseudomonadota</taxon>
        <taxon>Alphaproteobacteria</taxon>
        <taxon>Rhodospirillales</taxon>
        <taxon>Azospirillaceae</taxon>
        <taxon>Azospirillum</taxon>
    </lineage>
</organism>
<proteinExistence type="predicted"/>
<reference evidence="1 2" key="1">
    <citation type="submission" date="2019-07" db="EMBL/GenBank/DDBJ databases">
        <title>Genome sequencing of the stress-tolerant strain Azospirillum brasilense Az19.</title>
        <authorList>
            <person name="Maroniche G.A."/>
            <person name="Garcia J.E."/>
            <person name="Pagnussat L."/>
            <person name="Amenta M."/>
            <person name="Creus C.M."/>
        </authorList>
    </citation>
    <scope>NUCLEOTIDE SEQUENCE [LARGE SCALE GENOMIC DNA]</scope>
    <source>
        <strain evidence="1 2">Az19</strain>
    </source>
</reference>
<evidence type="ECO:0000313" key="1">
    <source>
        <dbReference type="EMBL" id="KAA1057908.1"/>
    </source>
</evidence>
<evidence type="ECO:0000313" key="2">
    <source>
        <dbReference type="Proteomes" id="UP000325333"/>
    </source>
</evidence>
<dbReference type="EMBL" id="VEWN01000001">
    <property type="protein sequence ID" value="KAA1057908.1"/>
    <property type="molecule type" value="Genomic_DNA"/>
</dbReference>
<accession>A0A5B0L2S4</accession>
<dbReference type="AlphaFoldDB" id="A0A5B0L2S4"/>
<protein>
    <submittedName>
        <fullName evidence="1">Uncharacterized protein</fullName>
    </submittedName>
</protein>
<comment type="caution">
    <text evidence="1">The sequence shown here is derived from an EMBL/GenBank/DDBJ whole genome shotgun (WGS) entry which is preliminary data.</text>
</comment>
<name>A0A5B0L2S4_9PROT</name>
<gene>
    <name evidence="1" type="ORF">FH063_000108</name>
</gene>